<keyword evidence="5 8" id="KW-0812">Transmembrane</keyword>
<keyword evidence="3" id="KW-0813">Transport</keyword>
<evidence type="ECO:0000256" key="6">
    <source>
        <dbReference type="ARBA" id="ARBA00022989"/>
    </source>
</evidence>
<dbReference type="EMBL" id="JBHSUB010000013">
    <property type="protein sequence ID" value="MFC6378744.1"/>
    <property type="molecule type" value="Genomic_DNA"/>
</dbReference>
<comment type="similarity">
    <text evidence="2">Belongs to the AzlC family.</text>
</comment>
<keyword evidence="10" id="KW-1185">Reference proteome</keyword>
<organism evidence="9 10">
    <name type="scientific">Tatumella terrea</name>
    <dbReference type="NCBI Taxonomy" id="419007"/>
    <lineage>
        <taxon>Bacteria</taxon>
        <taxon>Pseudomonadati</taxon>
        <taxon>Pseudomonadota</taxon>
        <taxon>Gammaproteobacteria</taxon>
        <taxon>Enterobacterales</taxon>
        <taxon>Erwiniaceae</taxon>
        <taxon>Tatumella</taxon>
    </lineage>
</organism>
<dbReference type="PANTHER" id="PTHR34979:SF1">
    <property type="entry name" value="INNER MEMBRANE PROTEIN YGAZ"/>
    <property type="match status" value="1"/>
</dbReference>
<keyword evidence="7 8" id="KW-0472">Membrane</keyword>
<keyword evidence="4" id="KW-1003">Cell membrane</keyword>
<evidence type="ECO:0000256" key="2">
    <source>
        <dbReference type="ARBA" id="ARBA00010735"/>
    </source>
</evidence>
<name>A0ABW1W110_9GAMM</name>
<comment type="caution">
    <text evidence="9">The sequence shown here is derived from an EMBL/GenBank/DDBJ whole genome shotgun (WGS) entry which is preliminary data.</text>
</comment>
<dbReference type="PANTHER" id="PTHR34979">
    <property type="entry name" value="INNER MEMBRANE PROTEIN YGAZ"/>
    <property type="match status" value="1"/>
</dbReference>
<comment type="subcellular location">
    <subcellularLocation>
        <location evidence="1">Cell membrane</location>
        <topology evidence="1">Multi-pass membrane protein</topology>
    </subcellularLocation>
</comment>
<feature type="transmembrane region" description="Helical" evidence="8">
    <location>
        <begin position="20"/>
        <end position="40"/>
    </location>
</feature>
<evidence type="ECO:0000313" key="9">
    <source>
        <dbReference type="EMBL" id="MFC6378744.1"/>
    </source>
</evidence>
<gene>
    <name evidence="9" type="ORF">ACFP9W_11770</name>
</gene>
<evidence type="ECO:0000256" key="7">
    <source>
        <dbReference type="ARBA" id="ARBA00023136"/>
    </source>
</evidence>
<proteinExistence type="inferred from homology"/>
<evidence type="ECO:0000256" key="8">
    <source>
        <dbReference type="SAM" id="Phobius"/>
    </source>
</evidence>
<dbReference type="Pfam" id="PF03591">
    <property type="entry name" value="AzlC"/>
    <property type="match status" value="1"/>
</dbReference>
<dbReference type="RefSeq" id="WP_343870868.1">
    <property type="nucleotide sequence ID" value="NZ_BAAAFX010000018.1"/>
</dbReference>
<dbReference type="InterPro" id="IPR011606">
    <property type="entry name" value="Brnchd-chn_aa_trnsp_permease"/>
</dbReference>
<sequence>MTTHQHSLSFSRGVKDAIPLLLAVAPYGVILGIQAASQGIPPWQLGLMTSMNFAGGSEFAAISLWHAPLPVLTIVMLTFLINSRHIIMGAAIAPYLKHLPLRKILPALFLMGDEGWAVSYASAVRNASGMPDAKALPLAYYLGVCFPFYPVWVLFSLAGYLLPSVQDHIQSLGLAMAFPAIFIVLLKGMWRGNQTILPWCTSLLVSAATFILVPGHSYVLAGAFSGMLVAWLQARRGV</sequence>
<evidence type="ECO:0000313" key="10">
    <source>
        <dbReference type="Proteomes" id="UP001596230"/>
    </source>
</evidence>
<protein>
    <submittedName>
        <fullName evidence="9">AzlC family ABC transporter permease</fullName>
    </submittedName>
</protein>
<evidence type="ECO:0000256" key="5">
    <source>
        <dbReference type="ARBA" id="ARBA00022692"/>
    </source>
</evidence>
<keyword evidence="6 8" id="KW-1133">Transmembrane helix</keyword>
<reference evidence="10" key="1">
    <citation type="journal article" date="2019" name="Int. J. Syst. Evol. Microbiol.">
        <title>The Global Catalogue of Microorganisms (GCM) 10K type strain sequencing project: providing services to taxonomists for standard genome sequencing and annotation.</title>
        <authorList>
            <consortium name="The Broad Institute Genomics Platform"/>
            <consortium name="The Broad Institute Genome Sequencing Center for Infectious Disease"/>
            <person name="Wu L."/>
            <person name="Ma J."/>
        </authorList>
    </citation>
    <scope>NUCLEOTIDE SEQUENCE [LARGE SCALE GENOMIC DNA]</scope>
    <source>
        <strain evidence="10">CGMCC 1.18518</strain>
    </source>
</reference>
<accession>A0ABW1W110</accession>
<dbReference type="Proteomes" id="UP001596230">
    <property type="component" value="Unassembled WGS sequence"/>
</dbReference>
<feature type="transmembrane region" description="Helical" evidence="8">
    <location>
        <begin position="138"/>
        <end position="162"/>
    </location>
</feature>
<evidence type="ECO:0000256" key="4">
    <source>
        <dbReference type="ARBA" id="ARBA00022475"/>
    </source>
</evidence>
<feature type="transmembrane region" description="Helical" evidence="8">
    <location>
        <begin position="168"/>
        <end position="186"/>
    </location>
</feature>
<evidence type="ECO:0000256" key="3">
    <source>
        <dbReference type="ARBA" id="ARBA00022448"/>
    </source>
</evidence>
<feature type="transmembrane region" description="Helical" evidence="8">
    <location>
        <begin position="60"/>
        <end position="81"/>
    </location>
</feature>
<evidence type="ECO:0000256" key="1">
    <source>
        <dbReference type="ARBA" id="ARBA00004651"/>
    </source>
</evidence>